<reference evidence="2" key="2">
    <citation type="journal article" date="2015" name="Data Brief">
        <title>Shoot transcriptome of the giant reed, Arundo donax.</title>
        <authorList>
            <person name="Barrero R.A."/>
            <person name="Guerrero F.D."/>
            <person name="Moolhuijzen P."/>
            <person name="Goolsby J.A."/>
            <person name="Tidwell J."/>
            <person name="Bellgard S.E."/>
            <person name="Bellgard M.I."/>
        </authorList>
    </citation>
    <scope>NUCLEOTIDE SEQUENCE</scope>
    <source>
        <tissue evidence="2">Shoot tissue taken approximately 20 cm above the soil surface</tissue>
    </source>
</reference>
<dbReference type="EMBL" id="GBRH01207159">
    <property type="protein sequence ID" value="JAD90736.1"/>
    <property type="molecule type" value="Transcribed_RNA"/>
</dbReference>
<protein>
    <submittedName>
        <fullName evidence="2">Uncharacterized protein</fullName>
    </submittedName>
</protein>
<dbReference type="AlphaFoldDB" id="A0A0A9DSF4"/>
<feature type="region of interest" description="Disordered" evidence="1">
    <location>
        <begin position="1"/>
        <end position="20"/>
    </location>
</feature>
<proteinExistence type="predicted"/>
<organism evidence="2">
    <name type="scientific">Arundo donax</name>
    <name type="common">Giant reed</name>
    <name type="synonym">Donax arundinaceus</name>
    <dbReference type="NCBI Taxonomy" id="35708"/>
    <lineage>
        <taxon>Eukaryota</taxon>
        <taxon>Viridiplantae</taxon>
        <taxon>Streptophyta</taxon>
        <taxon>Embryophyta</taxon>
        <taxon>Tracheophyta</taxon>
        <taxon>Spermatophyta</taxon>
        <taxon>Magnoliopsida</taxon>
        <taxon>Liliopsida</taxon>
        <taxon>Poales</taxon>
        <taxon>Poaceae</taxon>
        <taxon>PACMAD clade</taxon>
        <taxon>Arundinoideae</taxon>
        <taxon>Arundineae</taxon>
        <taxon>Arundo</taxon>
    </lineage>
</organism>
<evidence type="ECO:0000256" key="1">
    <source>
        <dbReference type="SAM" id="MobiDB-lite"/>
    </source>
</evidence>
<name>A0A0A9DSF4_ARUDO</name>
<evidence type="ECO:0000313" key="2">
    <source>
        <dbReference type="EMBL" id="JAD90736.1"/>
    </source>
</evidence>
<feature type="compositionally biased region" description="Polar residues" evidence="1">
    <location>
        <begin position="9"/>
        <end position="20"/>
    </location>
</feature>
<reference evidence="2" key="1">
    <citation type="submission" date="2014-09" db="EMBL/GenBank/DDBJ databases">
        <authorList>
            <person name="Magalhaes I.L.F."/>
            <person name="Oliveira U."/>
            <person name="Santos F.R."/>
            <person name="Vidigal T.H.D.A."/>
            <person name="Brescovit A.D."/>
            <person name="Santos A.J."/>
        </authorList>
    </citation>
    <scope>NUCLEOTIDE SEQUENCE</scope>
    <source>
        <tissue evidence="2">Shoot tissue taken approximately 20 cm above the soil surface</tissue>
    </source>
</reference>
<sequence>MLAGCCTRCGSQRSSKSASAVGTTLLSFRELQEAAPSPSSPSATAGRGDFFSFYGLQEATRASSPRRQEAAVHGDELVGDPAVIWCLPSAMRAGVGGNLLQGGSVSGIILD</sequence>
<accession>A0A0A9DSF4</accession>